<evidence type="ECO:0000313" key="9">
    <source>
        <dbReference type="EMBL" id="PSB16828.1"/>
    </source>
</evidence>
<evidence type="ECO:0000256" key="7">
    <source>
        <dbReference type="SAM" id="Phobius"/>
    </source>
</evidence>
<dbReference type="GO" id="GO:0022857">
    <property type="term" value="F:transmembrane transporter activity"/>
    <property type="evidence" value="ECO:0007669"/>
    <property type="project" value="InterPro"/>
</dbReference>
<dbReference type="InterPro" id="IPR050171">
    <property type="entry name" value="MFS_Transporters"/>
</dbReference>
<dbReference type="Gene3D" id="1.20.1250.20">
    <property type="entry name" value="MFS general substrate transporter like domains"/>
    <property type="match status" value="2"/>
</dbReference>
<dbReference type="PANTHER" id="PTHR23517:SF2">
    <property type="entry name" value="MULTIDRUG RESISTANCE PROTEIN MDTH"/>
    <property type="match status" value="1"/>
</dbReference>
<name>A0A2T1D8J2_9CYAN</name>
<reference evidence="9 10" key="1">
    <citation type="submission" date="2018-02" db="EMBL/GenBank/DDBJ databases">
        <authorList>
            <person name="Cohen D.B."/>
            <person name="Kent A.D."/>
        </authorList>
    </citation>
    <scope>NUCLEOTIDE SEQUENCE [LARGE SCALE GENOMIC DNA]</scope>
    <source>
        <strain evidence="9 10">ULC007</strain>
    </source>
</reference>
<feature type="transmembrane region" description="Helical" evidence="7">
    <location>
        <begin position="352"/>
        <end position="374"/>
    </location>
</feature>
<protein>
    <submittedName>
        <fullName evidence="9">MFS transporter</fullName>
    </submittedName>
</protein>
<dbReference type="GO" id="GO:0005886">
    <property type="term" value="C:plasma membrane"/>
    <property type="evidence" value="ECO:0007669"/>
    <property type="project" value="UniProtKB-SubCell"/>
</dbReference>
<feature type="domain" description="Major facilitator superfamily (MFS) profile" evidence="8">
    <location>
        <begin position="13"/>
        <end position="409"/>
    </location>
</feature>
<dbReference type="Pfam" id="PF07690">
    <property type="entry name" value="MFS_1"/>
    <property type="match status" value="2"/>
</dbReference>
<reference evidence="9 10" key="2">
    <citation type="submission" date="2018-03" db="EMBL/GenBank/DDBJ databases">
        <title>The ancient ancestry and fast evolution of plastids.</title>
        <authorList>
            <person name="Moore K.R."/>
            <person name="Magnabosco C."/>
            <person name="Momper L."/>
            <person name="Gold D.A."/>
            <person name="Bosak T."/>
            <person name="Fournier G.P."/>
        </authorList>
    </citation>
    <scope>NUCLEOTIDE SEQUENCE [LARGE SCALE GENOMIC DNA]</scope>
    <source>
        <strain evidence="9 10">ULC007</strain>
    </source>
</reference>
<feature type="transmembrane region" description="Helical" evidence="7">
    <location>
        <begin position="215"/>
        <end position="232"/>
    </location>
</feature>
<dbReference type="STRING" id="1920490.GCA_001895925_02110"/>
<keyword evidence="6 7" id="KW-0472">Membrane</keyword>
<feature type="transmembrane region" description="Helical" evidence="7">
    <location>
        <begin position="252"/>
        <end position="276"/>
    </location>
</feature>
<keyword evidence="3" id="KW-1003">Cell membrane</keyword>
<evidence type="ECO:0000256" key="2">
    <source>
        <dbReference type="ARBA" id="ARBA00022448"/>
    </source>
</evidence>
<evidence type="ECO:0000259" key="8">
    <source>
        <dbReference type="PROSITE" id="PS50850"/>
    </source>
</evidence>
<feature type="transmembrane region" description="Helical" evidence="7">
    <location>
        <begin position="315"/>
        <end position="340"/>
    </location>
</feature>
<dbReference type="InterPro" id="IPR011701">
    <property type="entry name" value="MFS"/>
</dbReference>
<keyword evidence="5 7" id="KW-1133">Transmembrane helix</keyword>
<dbReference type="SUPFAM" id="SSF103473">
    <property type="entry name" value="MFS general substrate transporter"/>
    <property type="match status" value="1"/>
</dbReference>
<dbReference type="EMBL" id="PVWG01000036">
    <property type="protein sequence ID" value="PSB16828.1"/>
    <property type="molecule type" value="Genomic_DNA"/>
</dbReference>
<feature type="transmembrane region" description="Helical" evidence="7">
    <location>
        <begin position="83"/>
        <end position="101"/>
    </location>
</feature>
<feature type="transmembrane region" description="Helical" evidence="7">
    <location>
        <begin position="43"/>
        <end position="63"/>
    </location>
</feature>
<feature type="transmembrane region" description="Helical" evidence="7">
    <location>
        <begin position="107"/>
        <end position="128"/>
    </location>
</feature>
<evidence type="ECO:0000313" key="10">
    <source>
        <dbReference type="Proteomes" id="UP000238634"/>
    </source>
</evidence>
<feature type="transmembrane region" description="Helical" evidence="7">
    <location>
        <begin position="173"/>
        <end position="194"/>
    </location>
</feature>
<comment type="subcellular location">
    <subcellularLocation>
        <location evidence="1">Cell membrane</location>
        <topology evidence="1">Multi-pass membrane protein</topology>
    </subcellularLocation>
</comment>
<proteinExistence type="predicted"/>
<keyword evidence="10" id="KW-1185">Reference proteome</keyword>
<evidence type="ECO:0000256" key="1">
    <source>
        <dbReference type="ARBA" id="ARBA00004651"/>
    </source>
</evidence>
<dbReference type="InterPro" id="IPR020846">
    <property type="entry name" value="MFS_dom"/>
</dbReference>
<comment type="caution">
    <text evidence="9">The sequence shown here is derived from an EMBL/GenBank/DDBJ whole genome shotgun (WGS) entry which is preliminary data.</text>
</comment>
<keyword evidence="2" id="KW-0813">Transport</keyword>
<evidence type="ECO:0000256" key="3">
    <source>
        <dbReference type="ARBA" id="ARBA00022475"/>
    </source>
</evidence>
<dbReference type="AlphaFoldDB" id="A0A2T1D8J2"/>
<feature type="transmembrane region" description="Helical" evidence="7">
    <location>
        <begin position="149"/>
        <end position="167"/>
    </location>
</feature>
<feature type="transmembrane region" description="Helical" evidence="7">
    <location>
        <begin position="12"/>
        <end position="37"/>
    </location>
</feature>
<organism evidence="9 10">
    <name type="scientific">Phormidesmis priestleyi ULC007</name>
    <dbReference type="NCBI Taxonomy" id="1920490"/>
    <lineage>
        <taxon>Bacteria</taxon>
        <taxon>Bacillati</taxon>
        <taxon>Cyanobacteriota</taxon>
        <taxon>Cyanophyceae</taxon>
        <taxon>Leptolyngbyales</taxon>
        <taxon>Leptolyngbyaceae</taxon>
        <taxon>Phormidesmis</taxon>
    </lineage>
</organism>
<evidence type="ECO:0000256" key="6">
    <source>
        <dbReference type="ARBA" id="ARBA00023136"/>
    </source>
</evidence>
<sequence>MKLPAWLPRFRHEVWILALGRLLSQVGTGFTLFYAPIFFVNQVGLSATAVGLGIGSASISGVVGRALGGTFADSKFWGRRRTLLLSAVVSSIASFTLAGAYNFPAFVGGNLLMGLGMGLYWPATEAVVADLTTPLQRNEAYSITRLSDVLGLGIGVVLGGLLISSTGSYRSLFLIDGFSFLVFFGVIYFAIAETNPFVERTRGQGWTIAFADKRLLVYALVNTIFTTYIVQIDSTMPLYFSNFLHLDNAHRGFPPPVISALFTAYLTLSVICQLPIARAFNRFSRSKVLMLSASLWGVGFALIGITGIVSQGHLVWAILGMGVLSFATITYTPVASALVVDLAPESLRGVYLAVNSQCWAAGYFIGPPLGGWALDQSTTIAHGLWLFLTLSVVVAIAILRRLDQMIKAEL</sequence>
<feature type="transmembrane region" description="Helical" evidence="7">
    <location>
        <begin position="380"/>
        <end position="399"/>
    </location>
</feature>
<dbReference type="InterPro" id="IPR036259">
    <property type="entry name" value="MFS_trans_sf"/>
</dbReference>
<evidence type="ECO:0000256" key="5">
    <source>
        <dbReference type="ARBA" id="ARBA00022989"/>
    </source>
</evidence>
<gene>
    <name evidence="9" type="ORF">C7B65_20400</name>
</gene>
<evidence type="ECO:0000256" key="4">
    <source>
        <dbReference type="ARBA" id="ARBA00022692"/>
    </source>
</evidence>
<keyword evidence="4 7" id="KW-0812">Transmembrane</keyword>
<dbReference type="Proteomes" id="UP000238634">
    <property type="component" value="Unassembled WGS sequence"/>
</dbReference>
<dbReference type="OrthoDB" id="9793283at2"/>
<feature type="transmembrane region" description="Helical" evidence="7">
    <location>
        <begin position="288"/>
        <end position="309"/>
    </location>
</feature>
<dbReference type="PANTHER" id="PTHR23517">
    <property type="entry name" value="RESISTANCE PROTEIN MDTM, PUTATIVE-RELATED-RELATED"/>
    <property type="match status" value="1"/>
</dbReference>
<dbReference type="RefSeq" id="WP_073074549.1">
    <property type="nucleotide sequence ID" value="NZ_MPPI01000039.1"/>
</dbReference>
<dbReference type="PROSITE" id="PS50850">
    <property type="entry name" value="MFS"/>
    <property type="match status" value="1"/>
</dbReference>
<accession>A0A2T1D8J2</accession>